<dbReference type="Proteomes" id="UP000561726">
    <property type="component" value="Unassembled WGS sequence"/>
</dbReference>
<dbReference type="SUPFAM" id="SSF160424">
    <property type="entry name" value="BH3703-like"/>
    <property type="match status" value="1"/>
</dbReference>
<accession>A0A7W9E5T0</accession>
<name>A0A7W9E5T0_9MICO</name>
<dbReference type="RefSeq" id="WP_052542710.1">
    <property type="nucleotide sequence ID" value="NZ_JACHBQ010000001.1"/>
</dbReference>
<dbReference type="OrthoDB" id="6957847at2"/>
<sequence>MKYSPRAEESAKYPGIFGQKILLEKLGKILYSSIPLGFDSVVFKVRTLAPWGQASMDITRADGSAQSATVADNAMQCAGELRANMYRDGLGTWFSAEFTVTAAGSLHTTYNYDDEPNWTRPAEAVFYVDDLERFPRDPEHIPEWLRRQVELAGR</sequence>
<evidence type="ECO:0000313" key="1">
    <source>
        <dbReference type="EMBL" id="MBB5643551.1"/>
    </source>
</evidence>
<evidence type="ECO:0000313" key="2">
    <source>
        <dbReference type="Proteomes" id="UP000561726"/>
    </source>
</evidence>
<proteinExistence type="predicted"/>
<comment type="caution">
    <text evidence="1">The sequence shown here is derived from an EMBL/GenBank/DDBJ whole genome shotgun (WGS) entry which is preliminary data.</text>
</comment>
<dbReference type="EMBL" id="JACHBQ010000001">
    <property type="protein sequence ID" value="MBB5643551.1"/>
    <property type="molecule type" value="Genomic_DNA"/>
</dbReference>
<gene>
    <name evidence="1" type="ORF">BJ997_004099</name>
</gene>
<protein>
    <submittedName>
        <fullName evidence="1">Uncharacterized protein</fullName>
    </submittedName>
</protein>
<reference evidence="1 2" key="1">
    <citation type="submission" date="2020-08" db="EMBL/GenBank/DDBJ databases">
        <title>Sequencing the genomes of 1000 actinobacteria strains.</title>
        <authorList>
            <person name="Klenk H.-P."/>
        </authorList>
    </citation>
    <scope>NUCLEOTIDE SEQUENCE [LARGE SCALE GENOMIC DNA]</scope>
    <source>
        <strain evidence="1 2">DSM 21065</strain>
    </source>
</reference>
<dbReference type="InterPro" id="IPR036170">
    <property type="entry name" value="YezG-like_sf"/>
</dbReference>
<organism evidence="1 2">
    <name type="scientific">Cryobacterium roopkundense</name>
    <dbReference type="NCBI Taxonomy" id="1001240"/>
    <lineage>
        <taxon>Bacteria</taxon>
        <taxon>Bacillati</taxon>
        <taxon>Actinomycetota</taxon>
        <taxon>Actinomycetes</taxon>
        <taxon>Micrococcales</taxon>
        <taxon>Microbacteriaceae</taxon>
        <taxon>Cryobacterium</taxon>
    </lineage>
</organism>
<dbReference type="AlphaFoldDB" id="A0A7W9E5T0"/>